<accession>A0A929B8C3</accession>
<dbReference type="InterPro" id="IPR029069">
    <property type="entry name" value="HotDog_dom_sf"/>
</dbReference>
<evidence type="ECO:0000256" key="15">
    <source>
        <dbReference type="ARBA" id="ARBA00038456"/>
    </source>
</evidence>
<evidence type="ECO:0000256" key="12">
    <source>
        <dbReference type="ARBA" id="ARBA00023273"/>
    </source>
</evidence>
<evidence type="ECO:0000256" key="21">
    <source>
        <dbReference type="ARBA" id="ARBA00047969"/>
    </source>
</evidence>
<organism evidence="27 28">
    <name type="scientific">Saccharopolyspora montiporae</name>
    <dbReference type="NCBI Taxonomy" id="2781240"/>
    <lineage>
        <taxon>Bacteria</taxon>
        <taxon>Bacillati</taxon>
        <taxon>Actinomycetota</taxon>
        <taxon>Actinomycetes</taxon>
        <taxon>Pseudonocardiales</taxon>
        <taxon>Pseudonocardiaceae</taxon>
        <taxon>Saccharopolyspora</taxon>
    </lineage>
</organism>
<keyword evidence="28" id="KW-1185">Reference proteome</keyword>
<dbReference type="EMBL" id="JADEYC010000001">
    <property type="protein sequence ID" value="MBE9372942.1"/>
    <property type="molecule type" value="Genomic_DNA"/>
</dbReference>
<comment type="catalytic activity">
    <reaction evidence="13">
        <text>(5Z,8Z,11Z,14Z)-eicosatetraenoyl-CoA + H2O = (5Z,8Z,11Z,14Z)-eicosatetraenoate + CoA + H(+)</text>
        <dbReference type="Rhea" id="RHEA:40151"/>
        <dbReference type="ChEBI" id="CHEBI:15377"/>
        <dbReference type="ChEBI" id="CHEBI:15378"/>
        <dbReference type="ChEBI" id="CHEBI:32395"/>
        <dbReference type="ChEBI" id="CHEBI:57287"/>
        <dbReference type="ChEBI" id="CHEBI:57368"/>
    </reaction>
    <physiologicalReaction direction="left-to-right" evidence="13">
        <dbReference type="Rhea" id="RHEA:40152"/>
    </physiologicalReaction>
</comment>
<keyword evidence="12" id="KW-0966">Cell projection</keyword>
<keyword evidence="10" id="KW-0443">Lipid metabolism</keyword>
<evidence type="ECO:0000256" key="3">
    <source>
        <dbReference type="ARBA" id="ARBA00004632"/>
    </source>
</evidence>
<evidence type="ECO:0000256" key="9">
    <source>
        <dbReference type="ARBA" id="ARBA00022946"/>
    </source>
</evidence>
<dbReference type="Proteomes" id="UP000598360">
    <property type="component" value="Unassembled WGS sequence"/>
</dbReference>
<proteinExistence type="inferred from homology"/>
<evidence type="ECO:0000259" key="26">
    <source>
        <dbReference type="Pfam" id="PF20859"/>
    </source>
</evidence>
<gene>
    <name evidence="27" type="ORF">IQ251_00625</name>
</gene>
<comment type="catalytic activity">
    <reaction evidence="19">
        <text>octanoyl-CoA + H2O = octanoate + CoA + H(+)</text>
        <dbReference type="Rhea" id="RHEA:30143"/>
        <dbReference type="ChEBI" id="CHEBI:15377"/>
        <dbReference type="ChEBI" id="CHEBI:15378"/>
        <dbReference type="ChEBI" id="CHEBI:25646"/>
        <dbReference type="ChEBI" id="CHEBI:57287"/>
        <dbReference type="ChEBI" id="CHEBI:57386"/>
    </reaction>
    <physiologicalReaction direction="left-to-right" evidence="19">
        <dbReference type="Rhea" id="RHEA:30144"/>
    </physiologicalReaction>
</comment>
<evidence type="ECO:0000256" key="23">
    <source>
        <dbReference type="ARBA" id="ARBA00048180"/>
    </source>
</evidence>
<evidence type="ECO:0000256" key="8">
    <source>
        <dbReference type="ARBA" id="ARBA00022832"/>
    </source>
</evidence>
<sequence>MRSALRSDQLRAPIPRTAARPRQDPSEPVGRRPRTGRGPASVPGTGARDRKPAPAAAKPRRTTGRGPTPEGRAVSEHHPAPGATTTVDADVDLIPALRDEGIDAAAAAARRVLAALLRSGDTGSGDLARVTEQLTDAAERLESEAPPVSVRMAAMWNQEVTRHDPASGSENPIAPPMRLTGHADGSVSGTLTLDLPYQGPPGHVHGGVSALLLDHAFGVANHWAGLSGMTAELTLRYLRPVPLHEPITVTARQTATDGRRISTTGSLAARGQDCVVAHGTFIAKHLPRPA</sequence>
<dbReference type="InterPro" id="IPR006683">
    <property type="entry name" value="Thioestr_dom"/>
</dbReference>
<evidence type="ECO:0000256" key="22">
    <source>
        <dbReference type="ARBA" id="ARBA00048074"/>
    </source>
</evidence>
<reference evidence="27" key="1">
    <citation type="submission" date="2020-10" db="EMBL/GenBank/DDBJ databases">
        <title>Diversity and distribution of actinomycetes associated with coral in the coast of Hainan.</title>
        <authorList>
            <person name="Li F."/>
        </authorList>
    </citation>
    <scope>NUCLEOTIDE SEQUENCE</scope>
    <source>
        <strain evidence="27">HNM0983</strain>
    </source>
</reference>
<comment type="caution">
    <text evidence="27">The sequence shown here is derived from an EMBL/GenBank/DDBJ whole genome shotgun (WGS) entry which is preliminary data.</text>
</comment>
<evidence type="ECO:0000256" key="6">
    <source>
        <dbReference type="ARBA" id="ARBA00022703"/>
    </source>
</evidence>
<dbReference type="Gene3D" id="1.20.58.350">
    <property type="entry name" value="Thioesterase/thiol ester dehydrase-isomerase"/>
    <property type="match status" value="1"/>
</dbReference>
<dbReference type="GO" id="GO:0006631">
    <property type="term" value="P:fatty acid metabolic process"/>
    <property type="evidence" value="ECO:0007669"/>
    <property type="project" value="UniProtKB-KW"/>
</dbReference>
<evidence type="ECO:0000256" key="11">
    <source>
        <dbReference type="ARBA" id="ARBA00023136"/>
    </source>
</evidence>
<evidence type="ECO:0000256" key="19">
    <source>
        <dbReference type="ARBA" id="ARBA00047588"/>
    </source>
</evidence>
<keyword evidence="6" id="KW-0053">Apoptosis</keyword>
<dbReference type="SUPFAM" id="SSF54637">
    <property type="entry name" value="Thioesterase/thiol ester dehydrase-isomerase"/>
    <property type="match status" value="1"/>
</dbReference>
<comment type="catalytic activity">
    <reaction evidence="22">
        <text>dodecanoyl-CoA + H2O = dodecanoate + CoA + H(+)</text>
        <dbReference type="Rhea" id="RHEA:30135"/>
        <dbReference type="ChEBI" id="CHEBI:15377"/>
        <dbReference type="ChEBI" id="CHEBI:15378"/>
        <dbReference type="ChEBI" id="CHEBI:18262"/>
        <dbReference type="ChEBI" id="CHEBI:57287"/>
        <dbReference type="ChEBI" id="CHEBI:57375"/>
    </reaction>
    <physiologicalReaction direction="left-to-right" evidence="22">
        <dbReference type="Rhea" id="RHEA:30136"/>
    </physiologicalReaction>
</comment>
<dbReference type="CDD" id="cd03443">
    <property type="entry name" value="PaaI_thioesterase"/>
    <property type="match status" value="1"/>
</dbReference>
<keyword evidence="9" id="KW-0809">Transit peptide</keyword>
<evidence type="ECO:0000256" key="5">
    <source>
        <dbReference type="ARBA" id="ARBA00022490"/>
    </source>
</evidence>
<feature type="region of interest" description="Disordered" evidence="24">
    <location>
        <begin position="1"/>
        <end position="87"/>
    </location>
</feature>
<dbReference type="Pfam" id="PF03061">
    <property type="entry name" value="4HBT"/>
    <property type="match status" value="1"/>
</dbReference>
<dbReference type="PANTHER" id="PTHR12418">
    <property type="entry name" value="ACYL-COENZYME A THIOESTERASE THEM4"/>
    <property type="match status" value="1"/>
</dbReference>
<comment type="catalytic activity">
    <reaction evidence="20">
        <text>hexadecanoyl-CoA + H2O = hexadecanoate + CoA + H(+)</text>
        <dbReference type="Rhea" id="RHEA:16645"/>
        <dbReference type="ChEBI" id="CHEBI:7896"/>
        <dbReference type="ChEBI" id="CHEBI:15377"/>
        <dbReference type="ChEBI" id="CHEBI:15378"/>
        <dbReference type="ChEBI" id="CHEBI:57287"/>
        <dbReference type="ChEBI" id="CHEBI:57379"/>
        <dbReference type="EC" id="3.1.2.2"/>
    </reaction>
    <physiologicalReaction direction="left-to-right" evidence="20">
        <dbReference type="Rhea" id="RHEA:16646"/>
    </physiologicalReaction>
</comment>
<evidence type="ECO:0000256" key="2">
    <source>
        <dbReference type="ARBA" id="ARBA00004496"/>
    </source>
</evidence>
<comment type="subcellular location">
    <subcellularLocation>
        <location evidence="3">Cell projection</location>
        <location evidence="3">Ruffle membrane</location>
    </subcellularLocation>
    <subcellularLocation>
        <location evidence="2">Cytoplasm</location>
    </subcellularLocation>
    <subcellularLocation>
        <location evidence="1">Membrane</location>
        <topology evidence="1">Peripheral membrane protein</topology>
    </subcellularLocation>
</comment>
<comment type="catalytic activity">
    <reaction evidence="21">
        <text>decanoyl-CoA + H2O = decanoate + CoA + H(+)</text>
        <dbReference type="Rhea" id="RHEA:40059"/>
        <dbReference type="ChEBI" id="CHEBI:15377"/>
        <dbReference type="ChEBI" id="CHEBI:15378"/>
        <dbReference type="ChEBI" id="CHEBI:27689"/>
        <dbReference type="ChEBI" id="CHEBI:57287"/>
        <dbReference type="ChEBI" id="CHEBI:61430"/>
    </reaction>
    <physiologicalReaction direction="left-to-right" evidence="21">
        <dbReference type="Rhea" id="RHEA:40060"/>
    </physiologicalReaction>
</comment>
<comment type="similarity">
    <text evidence="15">Belongs to the THEM4/THEM5 thioesterase family.</text>
</comment>
<dbReference type="GO" id="GO:0016020">
    <property type="term" value="C:membrane"/>
    <property type="evidence" value="ECO:0007669"/>
    <property type="project" value="UniProtKB-SubCell"/>
</dbReference>
<comment type="catalytic activity">
    <reaction evidence="14">
        <text>(9Z)-octadecenoyl-CoA + H2O = (9Z)-octadecenoate + CoA + H(+)</text>
        <dbReference type="Rhea" id="RHEA:40139"/>
        <dbReference type="ChEBI" id="CHEBI:15377"/>
        <dbReference type="ChEBI" id="CHEBI:15378"/>
        <dbReference type="ChEBI" id="CHEBI:30823"/>
        <dbReference type="ChEBI" id="CHEBI:57287"/>
        <dbReference type="ChEBI" id="CHEBI:57387"/>
    </reaction>
    <physiologicalReaction direction="left-to-right" evidence="14">
        <dbReference type="Rhea" id="RHEA:40140"/>
    </physiologicalReaction>
</comment>
<feature type="compositionally biased region" description="Low complexity" evidence="24">
    <location>
        <begin position="11"/>
        <end position="20"/>
    </location>
</feature>
<evidence type="ECO:0000256" key="1">
    <source>
        <dbReference type="ARBA" id="ARBA00004170"/>
    </source>
</evidence>
<evidence type="ECO:0000256" key="16">
    <source>
        <dbReference type="ARBA" id="ARBA00038848"/>
    </source>
</evidence>
<evidence type="ECO:0000256" key="13">
    <source>
        <dbReference type="ARBA" id="ARBA00035852"/>
    </source>
</evidence>
<evidence type="ECO:0000313" key="28">
    <source>
        <dbReference type="Proteomes" id="UP000598360"/>
    </source>
</evidence>
<dbReference type="Gene3D" id="3.10.129.10">
    <property type="entry name" value="Hotdog Thioesterase"/>
    <property type="match status" value="1"/>
</dbReference>
<keyword evidence="5" id="KW-0963">Cytoplasm</keyword>
<evidence type="ECO:0000313" key="27">
    <source>
        <dbReference type="EMBL" id="MBE9372942.1"/>
    </source>
</evidence>
<dbReference type="PANTHER" id="PTHR12418:SF19">
    <property type="entry name" value="ACYL-COENZYME A THIOESTERASE THEM4"/>
    <property type="match status" value="1"/>
</dbReference>
<keyword evidence="7" id="KW-0378">Hydrolase</keyword>
<name>A0A929B8C3_9PSEU</name>
<evidence type="ECO:0000256" key="18">
    <source>
        <dbReference type="ARBA" id="ARBA00043210"/>
    </source>
</evidence>
<evidence type="ECO:0000256" key="14">
    <source>
        <dbReference type="ARBA" id="ARBA00037002"/>
    </source>
</evidence>
<feature type="domain" description="RHA1-ro05818 N-terminal helical" evidence="26">
    <location>
        <begin position="98"/>
        <end position="148"/>
    </location>
</feature>
<dbReference type="InterPro" id="IPR052365">
    <property type="entry name" value="THEM4/THEM5_acyl-CoA_thioest"/>
</dbReference>
<keyword evidence="11" id="KW-0472">Membrane</keyword>
<dbReference type="GO" id="GO:0016787">
    <property type="term" value="F:hydrolase activity"/>
    <property type="evidence" value="ECO:0007669"/>
    <property type="project" value="UniProtKB-KW"/>
</dbReference>
<dbReference type="GO" id="GO:0005737">
    <property type="term" value="C:cytoplasm"/>
    <property type="evidence" value="ECO:0007669"/>
    <property type="project" value="UniProtKB-SubCell"/>
</dbReference>
<dbReference type="Pfam" id="PF20859">
    <property type="entry name" value="RHA1_ro05818_N"/>
    <property type="match status" value="1"/>
</dbReference>
<feature type="domain" description="Thioesterase" evidence="25">
    <location>
        <begin position="202"/>
        <end position="263"/>
    </location>
</feature>
<dbReference type="InterPro" id="IPR048654">
    <property type="entry name" value="RHA1_ro05818_N"/>
</dbReference>
<evidence type="ECO:0000256" key="17">
    <source>
        <dbReference type="ARBA" id="ARBA00040123"/>
    </source>
</evidence>
<evidence type="ECO:0000256" key="4">
    <source>
        <dbReference type="ARBA" id="ARBA00022475"/>
    </source>
</evidence>
<protein>
    <recommendedName>
        <fullName evidence="17">Acyl-coenzyme A thioesterase THEM4</fullName>
        <ecNumber evidence="16">3.1.2.2</ecNumber>
    </recommendedName>
    <alternativeName>
        <fullName evidence="18">Thioesterase superfamily member 4</fullName>
    </alternativeName>
</protein>
<evidence type="ECO:0000256" key="7">
    <source>
        <dbReference type="ARBA" id="ARBA00022801"/>
    </source>
</evidence>
<evidence type="ECO:0000259" key="25">
    <source>
        <dbReference type="Pfam" id="PF03061"/>
    </source>
</evidence>
<evidence type="ECO:0000256" key="24">
    <source>
        <dbReference type="SAM" id="MobiDB-lite"/>
    </source>
</evidence>
<dbReference type="AlphaFoldDB" id="A0A929B8C3"/>
<dbReference type="EC" id="3.1.2.2" evidence="16"/>
<evidence type="ECO:0000256" key="20">
    <source>
        <dbReference type="ARBA" id="ARBA00047734"/>
    </source>
</evidence>
<keyword evidence="4" id="KW-1003">Cell membrane</keyword>
<comment type="catalytic activity">
    <reaction evidence="23">
        <text>tetradecanoyl-CoA + H2O = tetradecanoate + CoA + H(+)</text>
        <dbReference type="Rhea" id="RHEA:40119"/>
        <dbReference type="ChEBI" id="CHEBI:15377"/>
        <dbReference type="ChEBI" id="CHEBI:15378"/>
        <dbReference type="ChEBI" id="CHEBI:30807"/>
        <dbReference type="ChEBI" id="CHEBI:57287"/>
        <dbReference type="ChEBI" id="CHEBI:57385"/>
    </reaction>
    <physiologicalReaction direction="left-to-right" evidence="23">
        <dbReference type="Rhea" id="RHEA:40120"/>
    </physiologicalReaction>
</comment>
<evidence type="ECO:0000256" key="10">
    <source>
        <dbReference type="ARBA" id="ARBA00023098"/>
    </source>
</evidence>
<keyword evidence="8" id="KW-0276">Fatty acid metabolism</keyword>